<reference evidence="8" key="1">
    <citation type="submission" date="2018-01" db="EMBL/GenBank/DDBJ databases">
        <authorList>
            <person name="Chaillou S."/>
        </authorList>
    </citation>
    <scope>NUCLEOTIDE SEQUENCE [LARGE SCALE GENOMIC DNA]</scope>
    <source>
        <strain evidence="8">MFPC41A2801</strain>
    </source>
</reference>
<gene>
    <name evidence="8" type="primary">yqeK</name>
    <name evidence="8" type="ORF">LFUMFP_310124</name>
</gene>
<keyword evidence="3" id="KW-0547">Nucleotide-binding</keyword>
<evidence type="ECO:0000256" key="3">
    <source>
        <dbReference type="ARBA" id="ARBA00022741"/>
    </source>
</evidence>
<dbReference type="GO" id="GO:0046872">
    <property type="term" value="F:metal ion binding"/>
    <property type="evidence" value="ECO:0007669"/>
    <property type="project" value="UniProtKB-KW"/>
</dbReference>
<comment type="catalytic activity">
    <reaction evidence="6">
        <text>P(1),P(4)-bis(5'-adenosyl) tetraphosphate + H2O = 2 ADP + 2 H(+)</text>
        <dbReference type="Rhea" id="RHEA:24252"/>
        <dbReference type="ChEBI" id="CHEBI:15377"/>
        <dbReference type="ChEBI" id="CHEBI:15378"/>
        <dbReference type="ChEBI" id="CHEBI:58141"/>
        <dbReference type="ChEBI" id="CHEBI:456216"/>
        <dbReference type="EC" id="3.6.1.41"/>
    </reaction>
</comment>
<dbReference type="SUPFAM" id="SSF109604">
    <property type="entry name" value="HD-domain/PDEase-like"/>
    <property type="match status" value="1"/>
</dbReference>
<dbReference type="EMBL" id="OGVC01000025">
    <property type="protein sequence ID" value="SPC39087.1"/>
    <property type="molecule type" value="Genomic_DNA"/>
</dbReference>
<dbReference type="InterPro" id="IPR005249">
    <property type="entry name" value="YqeK"/>
</dbReference>
<feature type="domain" description="HD" evidence="7">
    <location>
        <begin position="30"/>
        <end position="144"/>
    </location>
</feature>
<keyword evidence="4 8" id="KW-0378">Hydrolase</keyword>
<dbReference type="EC" id="3.6.1.41" evidence="1"/>
<name>A0A2N9DWM0_9LACO</name>
<keyword evidence="5" id="KW-0408">Iron</keyword>
<dbReference type="Gene3D" id="1.10.3210.10">
    <property type="entry name" value="Hypothetical protein af1432"/>
    <property type="match status" value="1"/>
</dbReference>
<dbReference type="PROSITE" id="PS51831">
    <property type="entry name" value="HD"/>
    <property type="match status" value="1"/>
</dbReference>
<dbReference type="NCBIfam" id="TIGR00488">
    <property type="entry name" value="bis(5'-nucleosyl)-tetraphosphatase (symmetrical) YqeK"/>
    <property type="match status" value="1"/>
</dbReference>
<dbReference type="Proteomes" id="UP000238739">
    <property type="component" value="Unassembled WGS sequence"/>
</dbReference>
<evidence type="ECO:0000259" key="7">
    <source>
        <dbReference type="PROSITE" id="PS51831"/>
    </source>
</evidence>
<dbReference type="InterPro" id="IPR051094">
    <property type="entry name" value="Diverse_Catalytic_Enzymes"/>
</dbReference>
<evidence type="ECO:0000256" key="5">
    <source>
        <dbReference type="ARBA" id="ARBA00023004"/>
    </source>
</evidence>
<dbReference type="InterPro" id="IPR006674">
    <property type="entry name" value="HD_domain"/>
</dbReference>
<evidence type="ECO:0000256" key="1">
    <source>
        <dbReference type="ARBA" id="ARBA00012506"/>
    </source>
</evidence>
<evidence type="ECO:0000256" key="6">
    <source>
        <dbReference type="ARBA" id="ARBA00049417"/>
    </source>
</evidence>
<keyword evidence="2" id="KW-0479">Metal-binding</keyword>
<dbReference type="CDD" id="cd00077">
    <property type="entry name" value="HDc"/>
    <property type="match status" value="1"/>
</dbReference>
<proteinExistence type="predicted"/>
<accession>A0A2N9DWM0</accession>
<evidence type="ECO:0000313" key="8">
    <source>
        <dbReference type="EMBL" id="SPC39087.1"/>
    </source>
</evidence>
<evidence type="ECO:0000256" key="4">
    <source>
        <dbReference type="ARBA" id="ARBA00022801"/>
    </source>
</evidence>
<dbReference type="Pfam" id="PF01966">
    <property type="entry name" value="HD"/>
    <property type="match status" value="1"/>
</dbReference>
<dbReference type="GO" id="GO:0000166">
    <property type="term" value="F:nucleotide binding"/>
    <property type="evidence" value="ECO:0007669"/>
    <property type="project" value="UniProtKB-KW"/>
</dbReference>
<dbReference type="RefSeq" id="WP_106483357.1">
    <property type="nucleotide sequence ID" value="NZ_LT984417.1"/>
</dbReference>
<protein>
    <recommendedName>
        <fullName evidence="1">bis(5'-nucleosyl)-tetraphosphatase (symmetrical)</fullName>
        <ecNumber evidence="1">3.6.1.41</ecNumber>
    </recommendedName>
</protein>
<dbReference type="AlphaFoldDB" id="A0A2N9DWM0"/>
<keyword evidence="9" id="KW-1185">Reference proteome</keyword>
<organism evidence="8 9">
    <name type="scientific">Latilactobacillus fuchuensis</name>
    <dbReference type="NCBI Taxonomy" id="164393"/>
    <lineage>
        <taxon>Bacteria</taxon>
        <taxon>Bacillati</taxon>
        <taxon>Bacillota</taxon>
        <taxon>Bacilli</taxon>
        <taxon>Lactobacillales</taxon>
        <taxon>Lactobacillaceae</taxon>
        <taxon>Latilactobacillus</taxon>
    </lineage>
</organism>
<evidence type="ECO:0000313" key="9">
    <source>
        <dbReference type="Proteomes" id="UP000238739"/>
    </source>
</evidence>
<evidence type="ECO:0000256" key="2">
    <source>
        <dbReference type="ARBA" id="ARBA00022723"/>
    </source>
</evidence>
<dbReference type="GO" id="GO:0008803">
    <property type="term" value="F:bis(5'-nucleosyl)-tetraphosphatase (symmetrical) activity"/>
    <property type="evidence" value="ECO:0007669"/>
    <property type="project" value="UniProtKB-EC"/>
</dbReference>
<dbReference type="PANTHER" id="PTHR35795:SF1">
    <property type="entry name" value="BIS(5'-NUCLEOSYL)-TETRAPHOSPHATASE, SYMMETRICAL"/>
    <property type="match status" value="1"/>
</dbReference>
<sequence>MSEFVYQANLVPYTRAELVEKVAANLSTSRFEHCLRVEQTAIELARQNGADVERAAIAGLVHDYAKQLPDETFIAAIQANHFDPDLLNYGNAIWHGVVGAYFIERDLGIHDDIILNAIRRHTIGAPEMTLIDQILFVADFIEPGRDFPGIEQARQTAKADLAAGVRYEILNTLSFLIKGQKKIYPKTIDTYNAWVPTQEQ</sequence>
<comment type="caution">
    <text evidence="8">The sequence shown here is derived from an EMBL/GenBank/DDBJ whole genome shotgun (WGS) entry which is preliminary data.</text>
</comment>
<dbReference type="SMART" id="SM00471">
    <property type="entry name" value="HDc"/>
    <property type="match status" value="1"/>
</dbReference>
<dbReference type="InterPro" id="IPR003607">
    <property type="entry name" value="HD/PDEase_dom"/>
</dbReference>
<dbReference type="PANTHER" id="PTHR35795">
    <property type="entry name" value="SLR1885 PROTEIN"/>
    <property type="match status" value="1"/>
</dbReference>